<gene>
    <name evidence="1" type="ORF">Tci_010859</name>
</gene>
<organism evidence="1">
    <name type="scientific">Tanacetum cinerariifolium</name>
    <name type="common">Dalmatian daisy</name>
    <name type="synonym">Chrysanthemum cinerariifolium</name>
    <dbReference type="NCBI Taxonomy" id="118510"/>
    <lineage>
        <taxon>Eukaryota</taxon>
        <taxon>Viridiplantae</taxon>
        <taxon>Streptophyta</taxon>
        <taxon>Embryophyta</taxon>
        <taxon>Tracheophyta</taxon>
        <taxon>Spermatophyta</taxon>
        <taxon>Magnoliopsida</taxon>
        <taxon>eudicotyledons</taxon>
        <taxon>Gunneridae</taxon>
        <taxon>Pentapetalae</taxon>
        <taxon>asterids</taxon>
        <taxon>campanulids</taxon>
        <taxon>Asterales</taxon>
        <taxon>Asteraceae</taxon>
        <taxon>Asteroideae</taxon>
        <taxon>Anthemideae</taxon>
        <taxon>Anthemidinae</taxon>
        <taxon>Tanacetum</taxon>
    </lineage>
</organism>
<dbReference type="GO" id="GO:0000911">
    <property type="term" value="P:cytokinesis by cell plate formation"/>
    <property type="evidence" value="ECO:0007669"/>
    <property type="project" value="InterPro"/>
</dbReference>
<sequence>MMANVNVLGPRVMDVIARQSNGTTIITIQRNLVEVIAIVERCEESKVRAKKLEKQAALRAAAAQNATHNNAIRGGVIDAIRLEAETAREEATSVMEQLYTTECEVRSLKTMIQRMVLKHEEMVYTIHGSN</sequence>
<evidence type="ECO:0000313" key="1">
    <source>
        <dbReference type="EMBL" id="GEU38881.1"/>
    </source>
</evidence>
<accession>A0A6L2JP62</accession>
<proteinExistence type="predicted"/>
<reference evidence="1" key="1">
    <citation type="journal article" date="2019" name="Sci. Rep.">
        <title>Draft genome of Tanacetum cinerariifolium, the natural source of mosquito coil.</title>
        <authorList>
            <person name="Yamashiro T."/>
            <person name="Shiraishi A."/>
            <person name="Satake H."/>
            <person name="Nakayama K."/>
        </authorList>
    </citation>
    <scope>NUCLEOTIDE SEQUENCE</scope>
</reference>
<dbReference type="PANTHER" id="PTHR31762">
    <property type="entry name" value="FAS-BINDING FACTOR-LIKE PROTEIN"/>
    <property type="match status" value="1"/>
</dbReference>
<comment type="caution">
    <text evidence="1">The sequence shown here is derived from an EMBL/GenBank/DDBJ whole genome shotgun (WGS) entry which is preliminary data.</text>
</comment>
<dbReference type="PANTHER" id="PTHR31762:SF10">
    <property type="entry name" value="FAS-BINDING FACTOR-LIKE PROTEIN"/>
    <property type="match status" value="1"/>
</dbReference>
<name>A0A6L2JP62_TANCI</name>
<protein>
    <submittedName>
        <fullName evidence="1">Coiled-coil domain-containing protein SCD2-like</fullName>
    </submittedName>
</protein>
<dbReference type="AlphaFoldDB" id="A0A6L2JP62"/>
<dbReference type="EMBL" id="BKCJ010001106">
    <property type="protein sequence ID" value="GEU38881.1"/>
    <property type="molecule type" value="Genomic_DNA"/>
</dbReference>
<dbReference type="InterPro" id="IPR040321">
    <property type="entry name" value="SCD2-like"/>
</dbReference>